<evidence type="ECO:0000256" key="1">
    <source>
        <dbReference type="PROSITE-ProRule" id="PRU01005"/>
    </source>
</evidence>
<protein>
    <submittedName>
        <fullName evidence="4">ShKT domain-containing protein</fullName>
    </submittedName>
</protein>
<evidence type="ECO:0000259" key="2">
    <source>
        <dbReference type="PROSITE" id="PS51670"/>
    </source>
</evidence>
<dbReference type="Gene3D" id="1.10.10.1870">
    <property type="entry name" value="ShTK domain-like"/>
    <property type="match status" value="1"/>
</dbReference>
<comment type="caution">
    <text evidence="1">Lacks conserved residue(s) required for the propagation of feature annotation.</text>
</comment>
<dbReference type="InterPro" id="IPR003582">
    <property type="entry name" value="ShKT_dom"/>
</dbReference>
<evidence type="ECO:0000313" key="4">
    <source>
        <dbReference type="WBParaSite" id="L893_g2736.t1"/>
    </source>
</evidence>
<proteinExistence type="predicted"/>
<dbReference type="Proteomes" id="UP000095287">
    <property type="component" value="Unplaced"/>
</dbReference>
<evidence type="ECO:0000313" key="3">
    <source>
        <dbReference type="Proteomes" id="UP000095287"/>
    </source>
</evidence>
<keyword evidence="3" id="KW-1185">Reference proteome</keyword>
<feature type="domain" description="ShKT" evidence="2">
    <location>
        <begin position="98"/>
        <end position="131"/>
    </location>
</feature>
<dbReference type="AlphaFoldDB" id="A0A1I7ZK67"/>
<organism evidence="3 4">
    <name type="scientific">Steinernema glaseri</name>
    <dbReference type="NCBI Taxonomy" id="37863"/>
    <lineage>
        <taxon>Eukaryota</taxon>
        <taxon>Metazoa</taxon>
        <taxon>Ecdysozoa</taxon>
        <taxon>Nematoda</taxon>
        <taxon>Chromadorea</taxon>
        <taxon>Rhabditida</taxon>
        <taxon>Tylenchina</taxon>
        <taxon>Panagrolaimomorpha</taxon>
        <taxon>Strongyloidoidea</taxon>
        <taxon>Steinernematidae</taxon>
        <taxon>Steinernema</taxon>
    </lineage>
</organism>
<dbReference type="PROSITE" id="PS51670">
    <property type="entry name" value="SHKT"/>
    <property type="match status" value="1"/>
</dbReference>
<dbReference type="WBParaSite" id="L893_g2736.t1">
    <property type="protein sequence ID" value="L893_g2736.t1"/>
    <property type="gene ID" value="L893_g2736"/>
</dbReference>
<reference evidence="4" key="1">
    <citation type="submission" date="2016-11" db="UniProtKB">
        <authorList>
            <consortium name="WormBaseParasite"/>
        </authorList>
    </citation>
    <scope>IDENTIFICATION</scope>
</reference>
<sequence>MALGIGFRRSPSLLLIRELRCSFPNTCPNIDWGYLTLWVPDIASLNLPVMFKAVLFFVLLLTIAVYGQLPCVGDQCPPNFVCNTAKSECEAAGGNGSCKDLLPTCEKNKGLCQGKFKEFLKKQCPKTCGYC</sequence>
<dbReference type="Pfam" id="PF01549">
    <property type="entry name" value="ShK"/>
    <property type="match status" value="1"/>
</dbReference>
<name>A0A1I7ZK67_9BILA</name>
<accession>A0A1I7ZK67</accession>